<dbReference type="Gene3D" id="2.40.50.120">
    <property type="match status" value="1"/>
</dbReference>
<proteinExistence type="predicted"/>
<dbReference type="EMBL" id="BAAAGX010000023">
    <property type="protein sequence ID" value="GAA0263350.1"/>
    <property type="molecule type" value="Genomic_DNA"/>
</dbReference>
<keyword evidence="1" id="KW-0732">Signal</keyword>
<evidence type="ECO:0000256" key="1">
    <source>
        <dbReference type="SAM" id="SignalP"/>
    </source>
</evidence>
<keyword evidence="3" id="KW-1185">Reference proteome</keyword>
<gene>
    <name evidence="2" type="ORF">GCM10009539_56670</name>
</gene>
<evidence type="ECO:0000313" key="2">
    <source>
        <dbReference type="EMBL" id="GAA0263350.1"/>
    </source>
</evidence>
<reference evidence="3" key="1">
    <citation type="journal article" date="2019" name="Int. J. Syst. Evol. Microbiol.">
        <title>The Global Catalogue of Microorganisms (GCM) 10K type strain sequencing project: providing services to taxonomists for standard genome sequencing and annotation.</title>
        <authorList>
            <consortium name="The Broad Institute Genomics Platform"/>
            <consortium name="The Broad Institute Genome Sequencing Center for Infectious Disease"/>
            <person name="Wu L."/>
            <person name="Ma J."/>
        </authorList>
    </citation>
    <scope>NUCLEOTIDE SEQUENCE [LARGE SCALE GENOMIC DNA]</scope>
    <source>
        <strain evidence="3">JCM 10425</strain>
    </source>
</reference>
<sequence>MRRGSWTSAVATAIALMTSTPAQACDCVPLTPAEARSEASTVFVGTATQRVGHPDEGSPDPVTYRFTVERVLKGEAGPTLSVRTNNSADACGVDFRIGDRYEVYALDADGTPFATRCGGTHRIS</sequence>
<evidence type="ECO:0008006" key="4">
    <source>
        <dbReference type="Google" id="ProtNLM"/>
    </source>
</evidence>
<feature type="chain" id="PRO_5045472138" description="Tissue inhibitor of metalloproteinase" evidence="1">
    <location>
        <begin position="25"/>
        <end position="124"/>
    </location>
</feature>
<evidence type="ECO:0000313" key="3">
    <source>
        <dbReference type="Proteomes" id="UP001500967"/>
    </source>
</evidence>
<organism evidence="2 3">
    <name type="scientific">Cryptosporangium japonicum</name>
    <dbReference type="NCBI Taxonomy" id="80872"/>
    <lineage>
        <taxon>Bacteria</taxon>
        <taxon>Bacillati</taxon>
        <taxon>Actinomycetota</taxon>
        <taxon>Actinomycetes</taxon>
        <taxon>Cryptosporangiales</taxon>
        <taxon>Cryptosporangiaceae</taxon>
        <taxon>Cryptosporangium</taxon>
    </lineage>
</organism>
<dbReference type="Proteomes" id="UP001500967">
    <property type="component" value="Unassembled WGS sequence"/>
</dbReference>
<protein>
    <recommendedName>
        <fullName evidence="4">Tissue inhibitor of metalloproteinase</fullName>
    </recommendedName>
</protein>
<name>A0ABP3EKJ5_9ACTN</name>
<feature type="signal peptide" evidence="1">
    <location>
        <begin position="1"/>
        <end position="24"/>
    </location>
</feature>
<comment type="caution">
    <text evidence="2">The sequence shown here is derived from an EMBL/GenBank/DDBJ whole genome shotgun (WGS) entry which is preliminary data.</text>
</comment>
<dbReference type="InterPro" id="IPR008993">
    <property type="entry name" value="TIMP-like_OB-fold"/>
</dbReference>
<dbReference type="SUPFAM" id="SSF50242">
    <property type="entry name" value="TIMP-like"/>
    <property type="match status" value="1"/>
</dbReference>
<accession>A0ABP3EKJ5</accession>